<dbReference type="AlphaFoldDB" id="A0A2C5Z1G5"/>
<evidence type="ECO:0000256" key="1">
    <source>
        <dbReference type="SAM" id="MobiDB-lite"/>
    </source>
</evidence>
<feature type="compositionally biased region" description="Polar residues" evidence="1">
    <location>
        <begin position="91"/>
        <end position="101"/>
    </location>
</feature>
<feature type="compositionally biased region" description="Polar residues" evidence="1">
    <location>
        <begin position="661"/>
        <end position="692"/>
    </location>
</feature>
<feature type="compositionally biased region" description="Polar residues" evidence="1">
    <location>
        <begin position="24"/>
        <end position="53"/>
    </location>
</feature>
<feature type="compositionally biased region" description="Polar residues" evidence="1">
    <location>
        <begin position="67"/>
        <end position="83"/>
    </location>
</feature>
<proteinExistence type="predicted"/>
<feature type="compositionally biased region" description="Polar residues" evidence="1">
    <location>
        <begin position="699"/>
        <end position="721"/>
    </location>
</feature>
<feature type="compositionally biased region" description="Low complexity" evidence="1">
    <location>
        <begin position="539"/>
        <end position="554"/>
    </location>
</feature>
<feature type="compositionally biased region" description="Polar residues" evidence="1">
    <location>
        <begin position="613"/>
        <end position="631"/>
    </location>
</feature>
<protein>
    <submittedName>
        <fullName evidence="2">Uncharacterized protein</fullName>
    </submittedName>
</protein>
<feature type="compositionally biased region" description="Basic and acidic residues" evidence="1">
    <location>
        <begin position="752"/>
        <end position="761"/>
    </location>
</feature>
<feature type="compositionally biased region" description="Low complexity" evidence="1">
    <location>
        <begin position="220"/>
        <end position="233"/>
    </location>
</feature>
<feature type="compositionally biased region" description="Polar residues" evidence="1">
    <location>
        <begin position="370"/>
        <end position="402"/>
    </location>
</feature>
<accession>A0A2C5Z1G5</accession>
<feature type="compositionally biased region" description="Polar residues" evidence="1">
    <location>
        <begin position="180"/>
        <end position="205"/>
    </location>
</feature>
<feature type="region of interest" description="Disordered" evidence="1">
    <location>
        <begin position="180"/>
        <end position="272"/>
    </location>
</feature>
<organism evidence="2 3">
    <name type="scientific">Ophiocordyceps australis</name>
    <dbReference type="NCBI Taxonomy" id="1399860"/>
    <lineage>
        <taxon>Eukaryota</taxon>
        <taxon>Fungi</taxon>
        <taxon>Dikarya</taxon>
        <taxon>Ascomycota</taxon>
        <taxon>Pezizomycotina</taxon>
        <taxon>Sordariomycetes</taxon>
        <taxon>Hypocreomycetidae</taxon>
        <taxon>Hypocreales</taxon>
        <taxon>Ophiocordycipitaceae</taxon>
        <taxon>Ophiocordyceps</taxon>
    </lineage>
</organism>
<evidence type="ECO:0000313" key="3">
    <source>
        <dbReference type="Proteomes" id="UP000224854"/>
    </source>
</evidence>
<sequence length="817" mass="84868">MGLSPSTVSKTQGTDLQGIITQGPRPSSLSQVHTFVEVPSNSSAGGLTASSTHPKFRLPSVLAPVESHTTGSESQAPLGTSSAYEVPLPSSGPTTLMSASPSAGILSNLDGPKMPKEPRTSTGSHISDLEPAPTDHGGVSSSLPTFATLSVGKSNETQVATAAPNASSYSRLIMPSFSASNQFSSDNPGRSGHSTTAEMPKNSDSPLAGKGSISPKISAHESSVSNSNSSMGSAPPKTASANPDHSTGSKTKTMAREKLASESSSWTSVTMQPTSAQNSANFVTDITLARPHSPSVPKATARLTITDDGIGMPTLGDPAVSATLAWSQQEGPSRNATWTHVGVSRNSRAPSGCISGCVSETREHGDPTGPSHSTFQLHSETSTDLTPTKSLQDPGSLASNMPVSGPSGFNRAPNPTPTASITGASGILVHSISSESSSNYGSESLVDHDKHVESTLSRYTPVSVTAILSKNEGELTEPEPSLPQKPIASSSDFGAGSEPSQKATLPSASEVPTKSDRAWSYRFPSSSQSTYASRSNGFSESLSSGLAPSSGPGSVPRVDNASKSLSHISIVSVIKTALVSKSLFEVGESTRTAVPFPLASSASHLASSGNASRTMTDPLSTHKQPLKTNSPFELDARPKNGSSIGKEPTVEGTSYPKLDPSNPNLHYQNGSFSQHGSPATVSSQFQAGQQTSKTRRDNNTSTSQDLPWTTSDYSQAGSATSRHYLEGGSSSTQELPSMTISHPEAGAGSLKPHLEKPHLGRPHLENKAASEHEIPSTVSAYPQTGSVTPKLCDFEALSSQDLILFRARIAFDYQRLP</sequence>
<feature type="region of interest" description="Disordered" evidence="1">
    <location>
        <begin position="1"/>
        <end position="143"/>
    </location>
</feature>
<dbReference type="OrthoDB" id="10689903at2759"/>
<gene>
    <name evidence="2" type="ORF">CDD82_5338</name>
</gene>
<feature type="region of interest" description="Disordered" evidence="1">
    <location>
        <begin position="473"/>
        <end position="511"/>
    </location>
</feature>
<name>A0A2C5Z1G5_9HYPO</name>
<feature type="compositionally biased region" description="Low complexity" evidence="1">
    <location>
        <begin position="603"/>
        <end position="612"/>
    </location>
</feature>
<keyword evidence="3" id="KW-1185">Reference proteome</keyword>
<dbReference type="EMBL" id="NJEU01000488">
    <property type="protein sequence ID" value="PHH73640.1"/>
    <property type="molecule type" value="Genomic_DNA"/>
</dbReference>
<feature type="compositionally biased region" description="Polar residues" evidence="1">
    <location>
        <begin position="1"/>
        <end position="15"/>
    </location>
</feature>
<dbReference type="Proteomes" id="UP000224854">
    <property type="component" value="Unassembled WGS sequence"/>
</dbReference>
<feature type="region of interest" description="Disordered" evidence="1">
    <location>
        <begin position="527"/>
        <end position="558"/>
    </location>
</feature>
<feature type="compositionally biased region" description="Polar residues" evidence="1">
    <location>
        <begin position="527"/>
        <end position="538"/>
    </location>
</feature>
<feature type="compositionally biased region" description="Polar residues" evidence="1">
    <location>
        <begin position="239"/>
        <end position="252"/>
    </location>
</feature>
<comment type="caution">
    <text evidence="2">The sequence shown here is derived from an EMBL/GenBank/DDBJ whole genome shotgun (WGS) entry which is preliminary data.</text>
</comment>
<reference evidence="2 3" key="1">
    <citation type="submission" date="2017-06" db="EMBL/GenBank/DDBJ databases">
        <title>Ant-infecting Ophiocordyceps genomes reveal a high diversity of potential behavioral manipulation genes and a possible major role for enterotoxins.</title>
        <authorList>
            <person name="De Bekker C."/>
            <person name="Evans H.C."/>
            <person name="Brachmann A."/>
            <person name="Hughes D.P."/>
        </authorList>
    </citation>
    <scope>NUCLEOTIDE SEQUENCE [LARGE SCALE GENOMIC DNA]</scope>
    <source>
        <strain evidence="2 3">1348a</strain>
    </source>
</reference>
<feature type="compositionally biased region" description="Polar residues" evidence="1">
    <location>
        <begin position="261"/>
        <end position="272"/>
    </location>
</feature>
<feature type="region of interest" description="Disordered" evidence="1">
    <location>
        <begin position="603"/>
        <end position="761"/>
    </location>
</feature>
<feature type="compositionally biased region" description="Polar residues" evidence="1">
    <location>
        <begin position="487"/>
        <end position="511"/>
    </location>
</feature>
<evidence type="ECO:0000313" key="2">
    <source>
        <dbReference type="EMBL" id="PHH73640.1"/>
    </source>
</evidence>
<feature type="region of interest" description="Disordered" evidence="1">
    <location>
        <begin position="355"/>
        <end position="422"/>
    </location>
</feature>
<feature type="compositionally biased region" description="Polar residues" evidence="1">
    <location>
        <begin position="728"/>
        <end position="740"/>
    </location>
</feature>